<dbReference type="Gene3D" id="3.40.50.2020">
    <property type="match status" value="1"/>
</dbReference>
<sequence length="160" mass="17699">MATEYLSITWDQLQADARRLARALMGAPPVKGILAVARGGLIPAAIIARELNIRRVKTIAVESYEGPRAESRGVVRVLEQPFLEEEGAGYLIIDDLVDTGETAHVVRELFPKATFACLYAKPLGRSRADYHVREVGQDIWVLFPWDMAPAFSPPLIETAK</sequence>
<dbReference type="InterPro" id="IPR023747">
    <property type="entry name" value="Xanthine_Guanine_PRibTrfase"/>
</dbReference>
<keyword evidence="4" id="KW-0479">Metal-binding</keyword>
<keyword evidence="2 9" id="KW-0328">Glycosyltransferase</keyword>
<dbReference type="SUPFAM" id="SSF53271">
    <property type="entry name" value="PRTase-like"/>
    <property type="match status" value="1"/>
</dbReference>
<dbReference type="NCBIfam" id="NF006613">
    <property type="entry name" value="PRK09177.1"/>
    <property type="match status" value="1"/>
</dbReference>
<dbReference type="PANTHER" id="PTHR39563:SF1">
    <property type="entry name" value="XANTHINE-GUANINE PHOSPHORIBOSYLTRANSFERASE"/>
    <property type="match status" value="1"/>
</dbReference>
<dbReference type="RefSeq" id="WP_394820161.1">
    <property type="nucleotide sequence ID" value="NZ_JAWJZY010000004.1"/>
</dbReference>
<evidence type="ECO:0000256" key="4">
    <source>
        <dbReference type="ARBA" id="ARBA00022723"/>
    </source>
</evidence>
<evidence type="ECO:0000256" key="6">
    <source>
        <dbReference type="ARBA" id="ARBA00022842"/>
    </source>
</evidence>
<dbReference type="CDD" id="cd06223">
    <property type="entry name" value="PRTases_typeI"/>
    <property type="match status" value="1"/>
</dbReference>
<evidence type="ECO:0000256" key="3">
    <source>
        <dbReference type="ARBA" id="ARBA00022679"/>
    </source>
</evidence>
<feature type="domain" description="Phosphoribosyltransferase" evidence="8">
    <location>
        <begin position="10"/>
        <end position="149"/>
    </location>
</feature>
<accession>A0ABU7U4R9</accession>
<keyword evidence="7" id="KW-0472">Membrane</keyword>
<dbReference type="InterPro" id="IPR000836">
    <property type="entry name" value="PRTase_dom"/>
</dbReference>
<keyword evidence="6" id="KW-0460">Magnesium</keyword>
<dbReference type="EMBL" id="JAWJZY010000004">
    <property type="protein sequence ID" value="MEE8659326.1"/>
    <property type="molecule type" value="Genomic_DNA"/>
</dbReference>
<keyword evidence="1" id="KW-1003">Cell membrane</keyword>
<dbReference type="Pfam" id="PF00156">
    <property type="entry name" value="Pribosyltran"/>
    <property type="match status" value="1"/>
</dbReference>
<evidence type="ECO:0000313" key="9">
    <source>
        <dbReference type="EMBL" id="MEE8659326.1"/>
    </source>
</evidence>
<evidence type="ECO:0000256" key="5">
    <source>
        <dbReference type="ARBA" id="ARBA00022726"/>
    </source>
</evidence>
<organism evidence="9 10">
    <name type="scientific">Sorlinia euscelidii</name>
    <dbReference type="NCBI Taxonomy" id="3081148"/>
    <lineage>
        <taxon>Bacteria</taxon>
        <taxon>Pseudomonadati</taxon>
        <taxon>Pseudomonadota</taxon>
        <taxon>Alphaproteobacteria</taxon>
        <taxon>Acetobacterales</taxon>
        <taxon>Acetobacteraceae</taxon>
        <taxon>Sorlinia</taxon>
    </lineage>
</organism>
<name>A0ABU7U4R9_9PROT</name>
<keyword evidence="10" id="KW-1185">Reference proteome</keyword>
<proteinExistence type="predicted"/>
<dbReference type="GO" id="GO:0016757">
    <property type="term" value="F:glycosyltransferase activity"/>
    <property type="evidence" value="ECO:0007669"/>
    <property type="project" value="UniProtKB-KW"/>
</dbReference>
<keyword evidence="5" id="KW-0660">Purine salvage</keyword>
<comment type="caution">
    <text evidence="9">The sequence shown here is derived from an EMBL/GenBank/DDBJ whole genome shotgun (WGS) entry which is preliminary data.</text>
</comment>
<dbReference type="Proteomes" id="UP001312908">
    <property type="component" value="Unassembled WGS sequence"/>
</dbReference>
<evidence type="ECO:0000259" key="8">
    <source>
        <dbReference type="Pfam" id="PF00156"/>
    </source>
</evidence>
<gene>
    <name evidence="9" type="ORF">DOFOFD_09930</name>
</gene>
<reference evidence="9 10" key="1">
    <citation type="submission" date="2023-10" db="EMBL/GenBank/DDBJ databases">
        <title>Sorlinia euscelidii gen. nov., sp. nov., an acetic acid bacteria isolated from the gut of Euscelidius variegatus emitter.</title>
        <authorList>
            <person name="Michoud G."/>
            <person name="Marasco R."/>
            <person name="Seferji K."/>
            <person name="Gonella E."/>
            <person name="Garuglieri E."/>
            <person name="Alma A."/>
            <person name="Mapelli F."/>
            <person name="Borin S."/>
            <person name="Daffonchio D."/>
            <person name="Crotti E."/>
        </authorList>
    </citation>
    <scope>NUCLEOTIDE SEQUENCE [LARGE SCALE GENOMIC DNA]</scope>
    <source>
        <strain evidence="9 10">EV16P</strain>
    </source>
</reference>
<keyword evidence="3" id="KW-0808">Transferase</keyword>
<dbReference type="InterPro" id="IPR029057">
    <property type="entry name" value="PRTase-like"/>
</dbReference>
<evidence type="ECO:0000256" key="7">
    <source>
        <dbReference type="ARBA" id="ARBA00023136"/>
    </source>
</evidence>
<evidence type="ECO:0000256" key="2">
    <source>
        <dbReference type="ARBA" id="ARBA00022676"/>
    </source>
</evidence>
<dbReference type="PANTHER" id="PTHR39563">
    <property type="entry name" value="XANTHINE PHOSPHORIBOSYLTRANSFERASE"/>
    <property type="match status" value="1"/>
</dbReference>
<evidence type="ECO:0000313" key="10">
    <source>
        <dbReference type="Proteomes" id="UP001312908"/>
    </source>
</evidence>
<evidence type="ECO:0000256" key="1">
    <source>
        <dbReference type="ARBA" id="ARBA00022475"/>
    </source>
</evidence>
<protein>
    <submittedName>
        <fullName evidence="9">Xanthine-guanine phosphoribosyltransferase</fullName>
    </submittedName>
</protein>